<dbReference type="PATRIC" id="fig|656179.3.peg.5346"/>
<dbReference type="KEGG" id="pfg:AB870_24845"/>
<dbReference type="Pfam" id="PF03797">
    <property type="entry name" value="Autotransporter"/>
    <property type="match status" value="1"/>
</dbReference>
<accession>A0A0H3WZ60</accession>
<dbReference type="SUPFAM" id="SSF103515">
    <property type="entry name" value="Autotransporter"/>
    <property type="match status" value="1"/>
</dbReference>
<evidence type="ECO:0000313" key="3">
    <source>
        <dbReference type="EMBL" id="AKM33409.1"/>
    </source>
</evidence>
<keyword evidence="1" id="KW-0732">Signal</keyword>
<evidence type="ECO:0000259" key="2">
    <source>
        <dbReference type="PROSITE" id="PS51208"/>
    </source>
</evidence>
<dbReference type="NCBIfam" id="TIGR02601">
    <property type="entry name" value="autotrns_rpt"/>
    <property type="match status" value="2"/>
</dbReference>
<dbReference type="Pfam" id="PF18883">
    <property type="entry name" value="AC_1"/>
    <property type="match status" value="1"/>
</dbReference>
<dbReference type="PROSITE" id="PS51208">
    <property type="entry name" value="AUTOTRANSPORTER"/>
    <property type="match status" value="1"/>
</dbReference>
<proteinExistence type="predicted"/>
<organism evidence="3 4">
    <name type="scientific">Pandoraea faecigallinarum</name>
    <dbReference type="NCBI Taxonomy" id="656179"/>
    <lineage>
        <taxon>Bacteria</taxon>
        <taxon>Pseudomonadati</taxon>
        <taxon>Pseudomonadota</taxon>
        <taxon>Betaproteobacteria</taxon>
        <taxon>Burkholderiales</taxon>
        <taxon>Burkholderiaceae</taxon>
        <taxon>Pandoraea</taxon>
    </lineage>
</organism>
<dbReference type="NCBIfam" id="TIGR01414">
    <property type="entry name" value="autotrans_barl"/>
    <property type="match status" value="1"/>
</dbReference>
<sequence>MDLQNNYVARLYNAIGITADQTWRVSNAAGGSFVQLGSGGYMDLGAHTLTLDLVNAVNYAQLGYFVGTGNLVKTGLGALTLFGTSTYTGTTTVDGGMLALRAGASIEKSSLLSVNGTGTFDMTATNAAIKSLAGNGSVVLGPSALTLTQAGSVFSGVISGAGSVTVSGGWQVLAGDNTYTGGTTVGPGATLQLGNRGSAGSVAGDITDDGTLVFNRADTATMGGLISGNGALVQQGAGTLILNASNTYAGTTTVQSGTLVVGDASHPAATLGAGDVSVAAGATLGGYGAVPGAVNNSGTILVASALSSPATATAGSLTINGDLLNRGEVTLGAADGQTGDTLNVLGNMQNQGLITLRAVYGLTGNAFNVGGNLQNQGVLTLGAAYGQKGNAVNVFGNLQNQGLLTLGDVNGARGNVLAVFGNLQNRGLLTVGVANGASGNVLRVVSNLQNQGVLTLGDAYGRSGNLLTVGGDLQNQGVLTLGAAYGASGNVVNVLGNLQNHGMFALGAAYGPSGNVVNVRGNLQNQGALVLGAANAQTSNVAHVFGNYTGNNATLVLNAVPGAGGTVGHTDLLTIAGDASGNTTIRVAGSVGGTRTTGDGIPLVQVGGTSNATAFQLSGAVQAGAYEYLLYRGGSTTANSWYLRSQLTSDPNGPIAYRPAVAGYAMSPLLNMDYGFSVLGQRNERIGDKVNIDDTPSGRGGAVWGRVGGRQLDMAGNERFASDARAYFAQFGRDWIVSRTDTGGRTHAGVTFTVGTQSANIADNARASNLLLSASTGTLSTQAQSVGGYWTRYGADGAYVDAVVQLTHYYNKYTDTYSASAAQNGFGAAGSLEIGKPWALGSTAIAIEPQAQLAYQYLHLNDFNDGISPVSANTNNALRGRLGLRLFRADLQNETGIGSATPYLTASLVRDFLSPGATTLSSASLTMSPARTWYELGAGASAGLGKASKLYAHLGYGKNLGGTYRRTLFAQVGLRYRW</sequence>
<dbReference type="InterPro" id="IPR005546">
    <property type="entry name" value="Autotransporte_beta"/>
</dbReference>
<feature type="domain" description="Autotransporter" evidence="2">
    <location>
        <begin position="696"/>
        <end position="978"/>
    </location>
</feature>
<dbReference type="PANTHER" id="PTHR35037">
    <property type="entry name" value="C-TERMINAL REGION OF AIDA-LIKE PROTEIN"/>
    <property type="match status" value="1"/>
</dbReference>
<dbReference type="Proteomes" id="UP000035651">
    <property type="component" value="Plasmid pPF72-1"/>
</dbReference>
<keyword evidence="3" id="KW-0614">Plasmid</keyword>
<protein>
    <recommendedName>
        <fullName evidence="2">Autotransporter domain-containing protein</fullName>
    </recommendedName>
</protein>
<name>A0A0H3WZ60_9BURK</name>
<dbReference type="SUPFAM" id="SSF51126">
    <property type="entry name" value="Pectin lyase-like"/>
    <property type="match status" value="2"/>
</dbReference>
<dbReference type="AlphaFoldDB" id="A0A0H3WZ60"/>
<gene>
    <name evidence="3" type="ORF">AB870_24845</name>
</gene>
<dbReference type="InterPro" id="IPR012332">
    <property type="entry name" value="Autotransporter_pectin_lyase_C"/>
</dbReference>
<dbReference type="InterPro" id="IPR036709">
    <property type="entry name" value="Autotransporte_beta_dom_sf"/>
</dbReference>
<dbReference type="InterPro" id="IPR051551">
    <property type="entry name" value="Autotransporter_adhesion"/>
</dbReference>
<dbReference type="Pfam" id="PF12951">
    <property type="entry name" value="PATR"/>
    <property type="match status" value="3"/>
</dbReference>
<dbReference type="GO" id="GO:0019867">
    <property type="term" value="C:outer membrane"/>
    <property type="evidence" value="ECO:0007669"/>
    <property type="project" value="InterPro"/>
</dbReference>
<dbReference type="Gene3D" id="2.160.20.20">
    <property type="match status" value="2"/>
</dbReference>
<dbReference type="InterPro" id="IPR013425">
    <property type="entry name" value="Autotrns_rpt"/>
</dbReference>
<reference evidence="3" key="1">
    <citation type="submission" date="2016-06" db="EMBL/GenBank/DDBJ databases">
        <title>Complete Genome Sequence of Pandoraea faecigallinarum DSM-23572.</title>
        <authorList>
            <person name="Yong D."/>
            <person name="Ee R."/>
            <person name="Lim Y.-L."/>
            <person name="Yin W.-F."/>
            <person name="Chan K.-G."/>
        </authorList>
    </citation>
    <scope>NUCLEOTIDE SEQUENCE</scope>
    <source>
        <strain evidence="3">DSM 23572</strain>
        <plasmid evidence="3">pPF72-1</plasmid>
    </source>
</reference>
<keyword evidence="4" id="KW-1185">Reference proteome</keyword>
<dbReference type="EMBL" id="CP011808">
    <property type="protein sequence ID" value="AKM33409.1"/>
    <property type="molecule type" value="Genomic_DNA"/>
</dbReference>
<dbReference type="InterPro" id="IPR011050">
    <property type="entry name" value="Pectin_lyase_fold/virulence"/>
</dbReference>
<dbReference type="InterPro" id="IPR043990">
    <property type="entry name" value="AC_1"/>
</dbReference>
<dbReference type="Gene3D" id="2.40.128.130">
    <property type="entry name" value="Autotransporter beta-domain"/>
    <property type="match status" value="1"/>
</dbReference>
<geneLocation type="plasmid" evidence="3 4">
    <name>pPF72-1</name>
</geneLocation>
<dbReference type="PANTHER" id="PTHR35037:SF3">
    <property type="entry name" value="C-TERMINAL REGION OF AIDA-LIKE PROTEIN"/>
    <property type="match status" value="1"/>
</dbReference>
<evidence type="ECO:0000256" key="1">
    <source>
        <dbReference type="ARBA" id="ARBA00022729"/>
    </source>
</evidence>
<evidence type="ECO:0000313" key="4">
    <source>
        <dbReference type="Proteomes" id="UP000035651"/>
    </source>
</evidence>
<dbReference type="InterPro" id="IPR006315">
    <property type="entry name" value="OM_autotransptr_brl_dom"/>
</dbReference>
<dbReference type="SMART" id="SM00869">
    <property type="entry name" value="Autotransporter"/>
    <property type="match status" value="1"/>
</dbReference>
<dbReference type="CDD" id="cd01344">
    <property type="entry name" value="PL2_Passenger_AT"/>
    <property type="match status" value="1"/>
</dbReference>